<comment type="catalytic activity">
    <reaction evidence="14">
        <text>(R)-mevalonate + ATP = (R)-5-phosphomevalonate + ADP + H(+)</text>
        <dbReference type="Rhea" id="RHEA:17065"/>
        <dbReference type="ChEBI" id="CHEBI:15378"/>
        <dbReference type="ChEBI" id="CHEBI:30616"/>
        <dbReference type="ChEBI" id="CHEBI:36464"/>
        <dbReference type="ChEBI" id="CHEBI:58146"/>
        <dbReference type="ChEBI" id="CHEBI:456216"/>
        <dbReference type="EC" id="2.7.1.36"/>
    </reaction>
</comment>
<feature type="domain" description="GHMP kinase C-terminal" evidence="16">
    <location>
        <begin position="234"/>
        <end position="310"/>
    </location>
</feature>
<evidence type="ECO:0000259" key="15">
    <source>
        <dbReference type="Pfam" id="PF00288"/>
    </source>
</evidence>
<evidence type="ECO:0000256" key="14">
    <source>
        <dbReference type="HAMAP-Rule" id="MF_00217"/>
    </source>
</evidence>
<dbReference type="EC" id="2.7.1.36" evidence="3 14"/>
<evidence type="ECO:0000256" key="6">
    <source>
        <dbReference type="ARBA" id="ARBA00022679"/>
    </source>
</evidence>
<evidence type="ECO:0000256" key="10">
    <source>
        <dbReference type="ARBA" id="ARBA00022842"/>
    </source>
</evidence>
<dbReference type="SUPFAM" id="SSF54211">
    <property type="entry name" value="Ribosomal protein S5 domain 2-like"/>
    <property type="match status" value="1"/>
</dbReference>
<keyword evidence="18" id="KW-1185">Reference proteome</keyword>
<sequence>MGESTEEVSAPGQVFLFGEHAVVYGQPALATAINVRTDVSGEILDGPKFEVVSEKVGHVEGNIEKKNGKWIISDKGGDVEELSFVTKVTELTFNHVQNARGLKLHIESGLPLGSGLGSSSAVTTATAAAVSSILDEDLEREEIAQLAFDAEIEIQGAASRTGVNVATYGGFLRVLEDERKKLEELSELGLIIGYTGKYANTGELVAGVRARREEKPEIINPMIETIGNITDTGIKALKKDELEKIGVLINANQNLLEGLGVSSPELRTLIKATRDSGAIGAKLTGAGGGGCMIALSPNNREDIVEAIEDENGKAIKAKVGAEGLRY</sequence>
<dbReference type="InterPro" id="IPR036554">
    <property type="entry name" value="GHMP_kinase_C_sf"/>
</dbReference>
<organism evidence="17 18">
    <name type="scientific">candidate division MSBL1 archaeon SCGC-AAA382C18</name>
    <dbReference type="NCBI Taxonomy" id="1698281"/>
    <lineage>
        <taxon>Archaea</taxon>
        <taxon>Methanobacteriati</taxon>
        <taxon>Methanobacteriota</taxon>
        <taxon>candidate division MSBL1</taxon>
    </lineage>
</organism>
<evidence type="ECO:0000256" key="11">
    <source>
        <dbReference type="ARBA" id="ARBA00023098"/>
    </source>
</evidence>
<dbReference type="InterPro" id="IPR014721">
    <property type="entry name" value="Ribsml_uS5_D2-typ_fold_subgr"/>
</dbReference>
<dbReference type="PROSITE" id="PS00627">
    <property type="entry name" value="GHMP_KINASES_ATP"/>
    <property type="match status" value="1"/>
</dbReference>
<dbReference type="Pfam" id="PF00288">
    <property type="entry name" value="GHMP_kinases_N"/>
    <property type="match status" value="1"/>
</dbReference>
<keyword evidence="12 14" id="KW-0414">Isoprene biosynthesis</keyword>
<evidence type="ECO:0000313" key="18">
    <source>
        <dbReference type="Proteomes" id="UP000070404"/>
    </source>
</evidence>
<comment type="subcellular location">
    <subcellularLocation>
        <location evidence="1 14">Cytoplasm</location>
    </subcellularLocation>
</comment>
<dbReference type="InterPro" id="IPR020568">
    <property type="entry name" value="Ribosomal_Su5_D2-typ_SF"/>
</dbReference>
<evidence type="ECO:0000256" key="3">
    <source>
        <dbReference type="ARBA" id="ARBA00012103"/>
    </source>
</evidence>
<dbReference type="Pfam" id="PF08544">
    <property type="entry name" value="GHMP_kinases_C"/>
    <property type="match status" value="1"/>
</dbReference>
<accession>A0A133VKV3</accession>
<keyword evidence="11 14" id="KW-0443">Lipid metabolism</keyword>
<evidence type="ECO:0000256" key="12">
    <source>
        <dbReference type="ARBA" id="ARBA00023229"/>
    </source>
</evidence>
<evidence type="ECO:0000256" key="7">
    <source>
        <dbReference type="ARBA" id="ARBA00022741"/>
    </source>
</evidence>
<comment type="caution">
    <text evidence="14">Lacks conserved residue(s) required for the propagation of feature annotation.</text>
</comment>
<proteinExistence type="inferred from homology"/>
<dbReference type="PATRIC" id="fig|1698281.3.peg.51"/>
<dbReference type="PANTHER" id="PTHR43290:SF2">
    <property type="entry name" value="MEVALONATE KINASE"/>
    <property type="match status" value="1"/>
</dbReference>
<comment type="function">
    <text evidence="14">Catalyzes the phosphorylation of (R)-mevalonate (MVA) to (R)-mevalonate 5-phosphate (MVAP). Functions in the mevalonate (MVA) pathway leading to isopentenyl diphosphate (IPP), a key precursor for the biosynthesis of isoprenoid compounds such as archaeal membrane lipids.</text>
</comment>
<dbReference type="Gene3D" id="3.30.230.10">
    <property type="match status" value="1"/>
</dbReference>
<evidence type="ECO:0000256" key="4">
    <source>
        <dbReference type="ARBA" id="ARBA00022490"/>
    </source>
</evidence>
<evidence type="ECO:0000256" key="1">
    <source>
        <dbReference type="ARBA" id="ARBA00004496"/>
    </source>
</evidence>
<dbReference type="HAMAP" id="MF_00217">
    <property type="entry name" value="Mevalonate_kinase"/>
    <property type="match status" value="1"/>
</dbReference>
<dbReference type="PANTHER" id="PTHR43290">
    <property type="entry name" value="MEVALONATE KINASE"/>
    <property type="match status" value="1"/>
</dbReference>
<evidence type="ECO:0000256" key="5">
    <source>
        <dbReference type="ARBA" id="ARBA00022516"/>
    </source>
</evidence>
<dbReference type="Gene3D" id="3.30.70.890">
    <property type="entry name" value="GHMP kinase, C-terminal domain"/>
    <property type="match status" value="1"/>
</dbReference>
<dbReference type="InterPro" id="IPR022937">
    <property type="entry name" value="Mevalonate_kinase_arc"/>
</dbReference>
<keyword evidence="7 14" id="KW-0547">Nucleotide-binding</keyword>
<keyword evidence="10 14" id="KW-0460">Magnesium</keyword>
<dbReference type="GO" id="GO:0005524">
    <property type="term" value="F:ATP binding"/>
    <property type="evidence" value="ECO:0007669"/>
    <property type="project" value="UniProtKB-UniRule"/>
</dbReference>
<dbReference type="Proteomes" id="UP000070404">
    <property type="component" value="Unassembled WGS sequence"/>
</dbReference>
<reference evidence="17 18" key="1">
    <citation type="journal article" date="2016" name="Sci. Rep.">
        <title>Metabolic traits of an uncultured archaeal lineage -MSBL1- from brine pools of the Red Sea.</title>
        <authorList>
            <person name="Mwirichia R."/>
            <person name="Alam I."/>
            <person name="Rashid M."/>
            <person name="Vinu M."/>
            <person name="Ba-Alawi W."/>
            <person name="Anthony Kamau A."/>
            <person name="Kamanda Ngugi D."/>
            <person name="Goker M."/>
            <person name="Klenk H.P."/>
            <person name="Bajic V."/>
            <person name="Stingl U."/>
        </authorList>
    </citation>
    <scope>NUCLEOTIDE SEQUENCE [LARGE SCALE GENOMIC DNA]</scope>
    <source>
        <strain evidence="17">SCGC-AAA382C18</strain>
    </source>
</reference>
<dbReference type="InterPro" id="IPR006204">
    <property type="entry name" value="GHMP_kinase_N_dom"/>
</dbReference>
<comment type="subunit">
    <text evidence="14">Homodimer.</text>
</comment>
<evidence type="ECO:0000256" key="2">
    <source>
        <dbReference type="ARBA" id="ARBA00006495"/>
    </source>
</evidence>
<dbReference type="InterPro" id="IPR013750">
    <property type="entry name" value="GHMP_kinase_C_dom"/>
</dbReference>
<name>A0A133VKV3_9EURY</name>
<evidence type="ECO:0000259" key="16">
    <source>
        <dbReference type="Pfam" id="PF08544"/>
    </source>
</evidence>
<comment type="similarity">
    <text evidence="2 14">Belongs to the GHMP kinase family. Mevalonate kinase subfamily.</text>
</comment>
<dbReference type="AlphaFoldDB" id="A0A133VKV3"/>
<comment type="pathway">
    <text evidence="13 14">Isoprenoid biosynthesis; isopentenyl diphosphate biosynthesis via mevalonate pathway; isopentenyl diphosphate from (R)-mevalonate: step 1/3.</text>
</comment>
<evidence type="ECO:0000256" key="13">
    <source>
        <dbReference type="ARBA" id="ARBA00029438"/>
    </source>
</evidence>
<dbReference type="SUPFAM" id="SSF55060">
    <property type="entry name" value="GHMP Kinase, C-terminal domain"/>
    <property type="match status" value="1"/>
</dbReference>
<feature type="domain" description="GHMP kinase N-terminal" evidence="15">
    <location>
        <begin position="84"/>
        <end position="168"/>
    </location>
</feature>
<keyword evidence="6 14" id="KW-0808">Transferase</keyword>
<keyword evidence="5 14" id="KW-0444">Lipid biosynthesis</keyword>
<dbReference type="GO" id="GO:0019287">
    <property type="term" value="P:isopentenyl diphosphate biosynthetic process, mevalonate pathway"/>
    <property type="evidence" value="ECO:0007669"/>
    <property type="project" value="UniProtKB-UniRule"/>
</dbReference>
<dbReference type="GO" id="GO:0004496">
    <property type="term" value="F:mevalonate kinase activity"/>
    <property type="evidence" value="ECO:0007669"/>
    <property type="project" value="UniProtKB-UniRule"/>
</dbReference>
<dbReference type="InterPro" id="IPR006203">
    <property type="entry name" value="GHMP_knse_ATP-bd_CS"/>
</dbReference>
<dbReference type="GO" id="GO:0000287">
    <property type="term" value="F:magnesium ion binding"/>
    <property type="evidence" value="ECO:0007669"/>
    <property type="project" value="UniProtKB-UniRule"/>
</dbReference>
<evidence type="ECO:0000256" key="8">
    <source>
        <dbReference type="ARBA" id="ARBA00022777"/>
    </source>
</evidence>
<dbReference type="NCBIfam" id="TIGR00549">
    <property type="entry name" value="mevalon_kin"/>
    <property type="match status" value="1"/>
</dbReference>
<keyword evidence="4 14" id="KW-0963">Cytoplasm</keyword>
<evidence type="ECO:0000313" key="17">
    <source>
        <dbReference type="EMBL" id="KXB07074.1"/>
    </source>
</evidence>
<dbReference type="PRINTS" id="PR00959">
    <property type="entry name" value="MEVGALKINASE"/>
</dbReference>
<protein>
    <recommendedName>
        <fullName evidence="3 14">Mevalonate kinase</fullName>
        <shortName evidence="14">MK</shortName>
        <shortName evidence="14">MVK</shortName>
        <ecNumber evidence="3 14">2.7.1.36</ecNumber>
    </recommendedName>
</protein>
<keyword evidence="9 14" id="KW-0067">ATP-binding</keyword>
<dbReference type="EMBL" id="LHYF01000011">
    <property type="protein sequence ID" value="KXB07074.1"/>
    <property type="molecule type" value="Genomic_DNA"/>
</dbReference>
<dbReference type="GO" id="GO:0005829">
    <property type="term" value="C:cytosol"/>
    <property type="evidence" value="ECO:0007669"/>
    <property type="project" value="TreeGrafter"/>
</dbReference>
<comment type="cofactor">
    <cofactor evidence="14">
        <name>Mg(2+)</name>
        <dbReference type="ChEBI" id="CHEBI:18420"/>
    </cofactor>
</comment>
<comment type="caution">
    <text evidence="17">The sequence shown here is derived from an EMBL/GenBank/DDBJ whole genome shotgun (WGS) entry which is preliminary data.</text>
</comment>
<keyword evidence="8 14" id="KW-0418">Kinase</keyword>
<dbReference type="UniPathway" id="UPA00057">
    <property type="reaction ID" value="UER00098"/>
</dbReference>
<evidence type="ECO:0000256" key="9">
    <source>
        <dbReference type="ARBA" id="ARBA00022840"/>
    </source>
</evidence>
<gene>
    <name evidence="14" type="primary">mvk</name>
    <name evidence="17" type="ORF">AKJ52_00980</name>
</gene>
<dbReference type="InterPro" id="IPR006205">
    <property type="entry name" value="Mev_gal_kin"/>
</dbReference>